<feature type="non-terminal residue" evidence="17">
    <location>
        <position position="1"/>
    </location>
</feature>
<evidence type="ECO:0000256" key="8">
    <source>
        <dbReference type="ARBA" id="ARBA00022835"/>
    </source>
</evidence>
<evidence type="ECO:0000256" key="3">
    <source>
        <dbReference type="ARBA" id="ARBA00005785"/>
    </source>
</evidence>
<proteinExistence type="inferred from homology"/>
<dbReference type="Pfam" id="PF17849">
    <property type="entry name" value="OB_Dis3"/>
    <property type="match status" value="1"/>
</dbReference>
<dbReference type="InterPro" id="IPR001900">
    <property type="entry name" value="RNase_II/R"/>
</dbReference>
<evidence type="ECO:0000259" key="16">
    <source>
        <dbReference type="SMART" id="SM00955"/>
    </source>
</evidence>
<evidence type="ECO:0000256" key="1">
    <source>
        <dbReference type="ARBA" id="ARBA00001946"/>
    </source>
</evidence>
<keyword evidence="7" id="KW-0378">Hydrolase</keyword>
<dbReference type="GO" id="GO:0003723">
    <property type="term" value="F:RNA binding"/>
    <property type="evidence" value="ECO:0007669"/>
    <property type="project" value="UniProtKB-KW"/>
</dbReference>
<dbReference type="PANTHER" id="PTHR23355:SF30">
    <property type="entry name" value="DIS3-LIKE EXONUCLEASE 1"/>
    <property type="match status" value="1"/>
</dbReference>
<evidence type="ECO:0000256" key="5">
    <source>
        <dbReference type="ARBA" id="ARBA00022552"/>
    </source>
</evidence>
<evidence type="ECO:0000313" key="18">
    <source>
        <dbReference type="Proteomes" id="UP000039324"/>
    </source>
</evidence>
<dbReference type="Gene3D" id="2.40.50.690">
    <property type="match status" value="1"/>
</dbReference>
<evidence type="ECO:0000256" key="13">
    <source>
        <dbReference type="ARBA" id="ARBA00077930"/>
    </source>
</evidence>
<evidence type="ECO:0000256" key="7">
    <source>
        <dbReference type="ARBA" id="ARBA00022801"/>
    </source>
</evidence>
<comment type="similarity">
    <text evidence="3 14">Belongs to the RNR ribonuclease family.</text>
</comment>
<dbReference type="SMART" id="SM00955">
    <property type="entry name" value="RNB"/>
    <property type="match status" value="1"/>
</dbReference>
<dbReference type="AlphaFoldDB" id="A0A0G4IQ88"/>
<dbReference type="EMBL" id="CDSF01000079">
    <property type="protein sequence ID" value="CEO97528.1"/>
    <property type="molecule type" value="Genomic_DNA"/>
</dbReference>
<accession>A0A0G4IQ88</accession>
<dbReference type="Gene3D" id="2.40.50.700">
    <property type="match status" value="1"/>
</dbReference>
<evidence type="ECO:0000256" key="2">
    <source>
        <dbReference type="ARBA" id="ARBA00004123"/>
    </source>
</evidence>
<keyword evidence="12" id="KW-0539">Nucleus</keyword>
<feature type="region of interest" description="Disordered" evidence="15">
    <location>
        <begin position="280"/>
        <end position="303"/>
    </location>
</feature>
<sequence>LQPRPTTAMRASPYVWHRRTHRGSIARIARESYLRPGLVGESVATQITAVSCTHAVLFDPASLLSALTALDDLGRWPDPPAVLLCRSVVESLAVLGDGVQWARARRLWMKAIESSECRFIAIENVFDSLVWRQRRPGQSQADSTRENIESVRVMLERLVPDIPVIIVDDIAAYLSEWQHDDEMVRSALVAVQSSQIRPTRADLFPEHWSLDRMTAALAKGAALRGRVKVSRNRRDCIVHTNRGGVMVSHAKMNRAMDGDVVVVELADSTDDPIADVVDESVDDEEFSEEEEGRSSEAEDEDVVSPVGVVGQGRVVGIWSRSWRPYVGSVKPENEDERRVLFIPMNRKIPQIRIFSRRPAELIGQRLIVMVDAWDRSSRFPTGHVVRYLGTSGDVDVETMAILNEHGIEQEPYVAEQWKDELPSAHEWHVTADDERERRDLRQSHVICSIDPPGCVDIDDALSVRMLPGGRTEFGVHIADVSAFVKPDSRLDLEARRRSTTVYLVDRRINMLPEVLSENLCSLHAGVDRLAVSVLWIMNSDGTVESNPWFGRTIIRSRYALSYAEAQSIVDGKPLPEARKSGQTEMLEPLKALLGFGRRLRADRMRAGALEIESFEVRYDVKAERSDIALEGPEDLEFHEIVAEFMIAANSAVAEHIWEAFPGHALLRVHRSPDEERFNDLQRLVAAAGGHLDPSSNKSVAESLHQLASRRRDDPIVAKIVKSLTARVLTEAQYCCAAGMSREDFRHYGLAVDFYTHFTSPIRRYADIIVHRLLLDSLSQNNSRTCLMEPSVLVPLCEHINERNRSAKLAQRDSADLFWSLFITRRGCVVSEAIVIGFTTMGLNVFIPEFFRKASVAVIDREGHARIALLSLPTSPPPVCTIDLTPNQNSVELGVGNHRCIVRLFDRVEVQIAPVTLVSRIATPRIELVWRLGEGQCTPVVTKPVNRSVGTPRVDVYQEPVRRREPRQAKPRPTLHDLIQQFEQGLTTAETSGPPEDRQIVPPVARCGNRMRWQSPVAVKPPVPS</sequence>
<evidence type="ECO:0000256" key="9">
    <source>
        <dbReference type="ARBA" id="ARBA00022839"/>
    </source>
</evidence>
<evidence type="ECO:0000256" key="15">
    <source>
        <dbReference type="SAM" id="MobiDB-lite"/>
    </source>
</evidence>
<evidence type="ECO:0000256" key="4">
    <source>
        <dbReference type="ARBA" id="ARBA00016366"/>
    </source>
</evidence>
<dbReference type="Pfam" id="PF00773">
    <property type="entry name" value="RNB"/>
    <property type="match status" value="1"/>
</dbReference>
<gene>
    <name evidence="17" type="ORF">PBRA_000873</name>
</gene>
<dbReference type="FunFam" id="2.40.50.700:FF:000001">
    <property type="entry name" value="Exosome complex exonuclease exoribonuclease (Rrp44)"/>
    <property type="match status" value="1"/>
</dbReference>
<dbReference type="GO" id="GO:0006364">
    <property type="term" value="P:rRNA processing"/>
    <property type="evidence" value="ECO:0007669"/>
    <property type="project" value="UniProtKB-KW"/>
</dbReference>
<keyword evidence="5" id="KW-0698">rRNA processing</keyword>
<evidence type="ECO:0000256" key="14">
    <source>
        <dbReference type="RuleBase" id="RU003901"/>
    </source>
</evidence>
<dbReference type="GO" id="GO:0000176">
    <property type="term" value="C:nuclear exosome (RNase complex)"/>
    <property type="evidence" value="ECO:0007669"/>
    <property type="project" value="UniProtKB-ARBA"/>
</dbReference>
<evidence type="ECO:0000313" key="17">
    <source>
        <dbReference type="EMBL" id="CEO97528.1"/>
    </source>
</evidence>
<organism evidence="17 18">
    <name type="scientific">Plasmodiophora brassicae</name>
    <name type="common">Clubroot disease agent</name>
    <dbReference type="NCBI Taxonomy" id="37360"/>
    <lineage>
        <taxon>Eukaryota</taxon>
        <taxon>Sar</taxon>
        <taxon>Rhizaria</taxon>
        <taxon>Endomyxa</taxon>
        <taxon>Phytomyxea</taxon>
        <taxon>Plasmodiophorida</taxon>
        <taxon>Plasmodiophoridae</taxon>
        <taxon>Plasmodiophora</taxon>
    </lineage>
</organism>
<dbReference type="GO" id="GO:0000956">
    <property type="term" value="P:nuclear-transcribed mRNA catabolic process"/>
    <property type="evidence" value="ECO:0007669"/>
    <property type="project" value="UniProtKB-ARBA"/>
</dbReference>
<evidence type="ECO:0000256" key="11">
    <source>
        <dbReference type="ARBA" id="ARBA00022884"/>
    </source>
</evidence>
<dbReference type="PANTHER" id="PTHR23355">
    <property type="entry name" value="RIBONUCLEASE"/>
    <property type="match status" value="1"/>
</dbReference>
<dbReference type="InterPro" id="IPR012340">
    <property type="entry name" value="NA-bd_OB-fold"/>
</dbReference>
<comment type="subcellular location">
    <subcellularLocation>
        <location evidence="2">Nucleus</location>
    </subcellularLocation>
</comment>
<reference evidence="17 18" key="1">
    <citation type="submission" date="2015-02" db="EMBL/GenBank/DDBJ databases">
        <authorList>
            <person name="Chooi Y.-H."/>
        </authorList>
    </citation>
    <scope>NUCLEOTIDE SEQUENCE [LARGE SCALE GENOMIC DNA]</scope>
    <source>
        <strain evidence="17">E3</strain>
    </source>
</reference>
<keyword evidence="18" id="KW-1185">Reference proteome</keyword>
<dbReference type="GO" id="GO:0000175">
    <property type="term" value="F:3'-5'-RNA exonuclease activity"/>
    <property type="evidence" value="ECO:0007669"/>
    <property type="project" value="TreeGrafter"/>
</dbReference>
<dbReference type="PROSITE" id="PS01175">
    <property type="entry name" value="RIBONUCLEASE_II"/>
    <property type="match status" value="1"/>
</dbReference>
<protein>
    <recommendedName>
        <fullName evidence="4">DIS3-like exonuclease 1</fullName>
    </recommendedName>
    <alternativeName>
        <fullName evidence="13">Ribosomal RNA-processing protein 44</fullName>
    </alternativeName>
</protein>
<feature type="domain" description="RNB" evidence="16">
    <location>
        <begin position="437"/>
        <end position="779"/>
    </location>
</feature>
<keyword evidence="10" id="KW-0460">Magnesium</keyword>
<dbReference type="InterPro" id="IPR041505">
    <property type="entry name" value="Dis3_CSD2"/>
</dbReference>
<dbReference type="SUPFAM" id="SSF50249">
    <property type="entry name" value="Nucleic acid-binding proteins"/>
    <property type="match status" value="2"/>
</dbReference>
<dbReference type="OrthoDB" id="372421at2759"/>
<comment type="cofactor">
    <cofactor evidence="1">
        <name>Mg(2+)</name>
        <dbReference type="ChEBI" id="CHEBI:18420"/>
    </cofactor>
</comment>
<evidence type="ECO:0000256" key="6">
    <source>
        <dbReference type="ARBA" id="ARBA00022722"/>
    </source>
</evidence>
<dbReference type="InterPro" id="IPR022966">
    <property type="entry name" value="RNase_II/R_CS"/>
</dbReference>
<name>A0A0G4IQ88_PLABS</name>
<dbReference type="InterPro" id="IPR050180">
    <property type="entry name" value="RNR_Ribonuclease"/>
</dbReference>
<keyword evidence="11" id="KW-0694">RNA-binding</keyword>
<evidence type="ECO:0000256" key="12">
    <source>
        <dbReference type="ARBA" id="ARBA00023242"/>
    </source>
</evidence>
<evidence type="ECO:0000256" key="10">
    <source>
        <dbReference type="ARBA" id="ARBA00022842"/>
    </source>
</evidence>
<keyword evidence="9" id="KW-0269">Exonuclease</keyword>
<keyword evidence="6" id="KW-0540">Nuclease</keyword>
<dbReference type="Proteomes" id="UP000039324">
    <property type="component" value="Unassembled WGS sequence"/>
</dbReference>
<dbReference type="STRING" id="37360.A0A0G4IQ88"/>
<feature type="compositionally biased region" description="Acidic residues" evidence="15">
    <location>
        <begin position="280"/>
        <end position="302"/>
    </location>
</feature>
<keyword evidence="8" id="KW-0271">Exosome</keyword>